<feature type="transmembrane region" description="Helical" evidence="1">
    <location>
        <begin position="369"/>
        <end position="389"/>
    </location>
</feature>
<proteinExistence type="predicted"/>
<keyword evidence="3" id="KW-1185">Reference proteome</keyword>
<keyword evidence="1" id="KW-0812">Transmembrane</keyword>
<evidence type="ECO:0000313" key="3">
    <source>
        <dbReference type="Proteomes" id="UP000076154"/>
    </source>
</evidence>
<dbReference type="Proteomes" id="UP000076154">
    <property type="component" value="Unassembled WGS sequence"/>
</dbReference>
<dbReference type="OrthoDB" id="3174319at2759"/>
<feature type="transmembrane region" description="Helical" evidence="1">
    <location>
        <begin position="127"/>
        <end position="144"/>
    </location>
</feature>
<feature type="transmembrane region" description="Helical" evidence="1">
    <location>
        <begin position="156"/>
        <end position="182"/>
    </location>
</feature>
<evidence type="ECO:0000256" key="1">
    <source>
        <dbReference type="SAM" id="Phobius"/>
    </source>
</evidence>
<dbReference type="AlphaFoldDB" id="A0A369JD48"/>
<organism evidence="2 3">
    <name type="scientific">Hypsizygus marmoreus</name>
    <name type="common">White beech mushroom</name>
    <name type="synonym">Agaricus marmoreus</name>
    <dbReference type="NCBI Taxonomy" id="39966"/>
    <lineage>
        <taxon>Eukaryota</taxon>
        <taxon>Fungi</taxon>
        <taxon>Dikarya</taxon>
        <taxon>Basidiomycota</taxon>
        <taxon>Agaricomycotina</taxon>
        <taxon>Agaricomycetes</taxon>
        <taxon>Agaricomycetidae</taxon>
        <taxon>Agaricales</taxon>
        <taxon>Tricholomatineae</taxon>
        <taxon>Lyophyllaceae</taxon>
        <taxon>Hypsizygus</taxon>
    </lineage>
</organism>
<sequence length="484" mass="52698">MSSGADCETSFRSCFDACLKTATCRQDLCTPLQVRKFAQLPAECASDISASTGCPRTPGGYAPDTIQQRLRSQKTVLTDFASRRFRQKPFYSPSSQARNMASQQIAALQHLGLVLFANYSIATSLALLHGAFILLFFISVASVIRRGLGSRLTQLMLSLTIISFAAATVYWAATIAAVAVQIRSTLVNDPDTPITEKLRRSDHHIFLLQVILAWSSGILPIISDAVVIWRAWVLFLETRWVMIGPLMLLLATNLAGLVLYSIDFDTLDAATKGIQNLSHRLSNASLVLSLAANALATMMIGYKLWQHRTFLAQMVGPNQHRFRHAQNVLLILVESGVVYFFLQVAEFILGIDTSGPVVPGSAQDMANNIFGVVYLSFSGMYPTIVVVLVNRERSFVDTCGFTAIDLNSALPHGHTASARPATVGHLSFAVAPTRTTMGSVEDGNTTGENDAGLEHGVLEKEVVVRGEENGNMDLEKRQAKSAPF</sequence>
<feature type="transmembrane region" description="Helical" evidence="1">
    <location>
        <begin position="282"/>
        <end position="305"/>
    </location>
</feature>
<evidence type="ECO:0000313" key="2">
    <source>
        <dbReference type="EMBL" id="RDB18527.1"/>
    </source>
</evidence>
<keyword evidence="1" id="KW-0472">Membrane</keyword>
<gene>
    <name evidence="2" type="ORF">Hypma_000239</name>
</gene>
<comment type="caution">
    <text evidence="2">The sequence shown here is derived from an EMBL/GenBank/DDBJ whole genome shotgun (WGS) entry which is preliminary data.</text>
</comment>
<name>A0A369JD48_HYPMA</name>
<protein>
    <submittedName>
        <fullName evidence="2">Uncharacterized protein</fullName>
    </submittedName>
</protein>
<feature type="transmembrane region" description="Helical" evidence="1">
    <location>
        <begin position="326"/>
        <end position="349"/>
    </location>
</feature>
<feature type="transmembrane region" description="Helical" evidence="1">
    <location>
        <begin position="205"/>
        <end position="228"/>
    </location>
</feature>
<accession>A0A369JD48</accession>
<keyword evidence="1" id="KW-1133">Transmembrane helix</keyword>
<reference evidence="2" key="1">
    <citation type="submission" date="2018-04" db="EMBL/GenBank/DDBJ databases">
        <title>Whole genome sequencing of Hypsizygus marmoreus.</title>
        <authorList>
            <person name="Choi I.-G."/>
            <person name="Min B."/>
            <person name="Kim J.-G."/>
            <person name="Kim S."/>
            <person name="Oh Y.-L."/>
            <person name="Kong W.-S."/>
            <person name="Park H."/>
            <person name="Jeong J."/>
            <person name="Song E.-S."/>
        </authorList>
    </citation>
    <scope>NUCLEOTIDE SEQUENCE [LARGE SCALE GENOMIC DNA]</scope>
    <source>
        <strain evidence="2">51987-8</strain>
    </source>
</reference>
<feature type="transmembrane region" description="Helical" evidence="1">
    <location>
        <begin position="240"/>
        <end position="262"/>
    </location>
</feature>
<dbReference type="InParanoid" id="A0A369JD48"/>
<dbReference type="EMBL" id="LUEZ02000101">
    <property type="protein sequence ID" value="RDB18527.1"/>
    <property type="molecule type" value="Genomic_DNA"/>
</dbReference>